<gene>
    <name evidence="1" type="ORF">Y1Q_0020661</name>
</gene>
<accession>A0A151NH61</accession>
<keyword evidence="2" id="KW-1185">Reference proteome</keyword>
<organism evidence="1 2">
    <name type="scientific">Alligator mississippiensis</name>
    <name type="common">American alligator</name>
    <dbReference type="NCBI Taxonomy" id="8496"/>
    <lineage>
        <taxon>Eukaryota</taxon>
        <taxon>Metazoa</taxon>
        <taxon>Chordata</taxon>
        <taxon>Craniata</taxon>
        <taxon>Vertebrata</taxon>
        <taxon>Euteleostomi</taxon>
        <taxon>Archelosauria</taxon>
        <taxon>Archosauria</taxon>
        <taxon>Crocodylia</taxon>
        <taxon>Alligatoridae</taxon>
        <taxon>Alligatorinae</taxon>
        <taxon>Alligator</taxon>
    </lineage>
</organism>
<proteinExistence type="predicted"/>
<comment type="caution">
    <text evidence="1">The sequence shown here is derived from an EMBL/GenBank/DDBJ whole genome shotgun (WGS) entry which is preliminary data.</text>
</comment>
<evidence type="ECO:0000313" key="1">
    <source>
        <dbReference type="EMBL" id="KYO36166.1"/>
    </source>
</evidence>
<dbReference type="Proteomes" id="UP000050525">
    <property type="component" value="Unassembled WGS sequence"/>
</dbReference>
<protein>
    <submittedName>
        <fullName evidence="1">Uncharacterized protein</fullName>
    </submittedName>
</protein>
<sequence>MNLMSKHMLPHEIKEKEQSHLIWPVKNGYTSSFLQEPLKALTCSQFPTLPGLEQRHKISSVTCGAACEAPTIGTDSEGHQNDNSHGVYAITAATTAAACVWRDFTEMSAGCTIPCTERSSLLGKRYKIPSQIISKQPQGGK</sequence>
<evidence type="ECO:0000313" key="2">
    <source>
        <dbReference type="Proteomes" id="UP000050525"/>
    </source>
</evidence>
<dbReference type="EMBL" id="AKHW03003015">
    <property type="protein sequence ID" value="KYO36166.1"/>
    <property type="molecule type" value="Genomic_DNA"/>
</dbReference>
<name>A0A151NH61_ALLMI</name>
<reference evidence="1 2" key="1">
    <citation type="journal article" date="2012" name="Genome Biol.">
        <title>Sequencing three crocodilian genomes to illuminate the evolution of archosaurs and amniotes.</title>
        <authorList>
            <person name="St John J.A."/>
            <person name="Braun E.L."/>
            <person name="Isberg S.R."/>
            <person name="Miles L.G."/>
            <person name="Chong A.Y."/>
            <person name="Gongora J."/>
            <person name="Dalzell P."/>
            <person name="Moran C."/>
            <person name="Bed'hom B."/>
            <person name="Abzhanov A."/>
            <person name="Burgess S.C."/>
            <person name="Cooksey A.M."/>
            <person name="Castoe T.A."/>
            <person name="Crawford N.G."/>
            <person name="Densmore L.D."/>
            <person name="Drew J.C."/>
            <person name="Edwards S.V."/>
            <person name="Faircloth B.C."/>
            <person name="Fujita M.K."/>
            <person name="Greenwold M.J."/>
            <person name="Hoffmann F.G."/>
            <person name="Howard J.M."/>
            <person name="Iguchi T."/>
            <person name="Janes D.E."/>
            <person name="Khan S.Y."/>
            <person name="Kohno S."/>
            <person name="de Koning A.J."/>
            <person name="Lance S.L."/>
            <person name="McCarthy F.M."/>
            <person name="McCormack J.E."/>
            <person name="Merchant M.E."/>
            <person name="Peterson D.G."/>
            <person name="Pollock D.D."/>
            <person name="Pourmand N."/>
            <person name="Raney B.J."/>
            <person name="Roessler K.A."/>
            <person name="Sanford J.R."/>
            <person name="Sawyer R.H."/>
            <person name="Schmidt C.J."/>
            <person name="Triplett E.W."/>
            <person name="Tuberville T.D."/>
            <person name="Venegas-Anaya M."/>
            <person name="Howard J.T."/>
            <person name="Jarvis E.D."/>
            <person name="Guillette L.J.Jr."/>
            <person name="Glenn T.C."/>
            <person name="Green R.E."/>
            <person name="Ray D.A."/>
        </authorList>
    </citation>
    <scope>NUCLEOTIDE SEQUENCE [LARGE SCALE GENOMIC DNA]</scope>
    <source>
        <strain evidence="1">KSC_2009_1</strain>
    </source>
</reference>
<dbReference type="AlphaFoldDB" id="A0A151NH61"/>